<keyword evidence="2" id="KW-0732">Signal</keyword>
<dbReference type="Pfam" id="PF07637">
    <property type="entry name" value="PSD5"/>
    <property type="match status" value="1"/>
</dbReference>
<dbReference type="AlphaFoldDB" id="A0A1P8WEW9"/>
<evidence type="ECO:0000313" key="9">
    <source>
        <dbReference type="EMBL" id="APZ92590.1"/>
    </source>
</evidence>
<dbReference type="Pfam" id="PF07626">
    <property type="entry name" value="PSD3"/>
    <property type="match status" value="1"/>
</dbReference>
<sequence length="998" mass="112757" precursor="true">MPFPNRPATTLLCLSTIVACSLNAATAKDADDSQLNQAFQEAVVPYLKTYCLDCHGSEDPEAKLDLSGYSSAHDVGTAHQTWAIVLDRIEAGEMPPADAEPGPTAEQSSAIVKWIRDAREFEAVRNAGDPGIVLARRLSNAEYNYTVRDLTGVDIRPTDTFPVDAANEAGFDNSGESLTMSPALLNKYLGAARQVVEHLVLKPDGIEFAPHAVVTDTDRDKYCVKRIVDFYKRQPVDLADYFYAAWQHRQRTTSSQSNGTLAEVAAENRVSAKYLRTVWSLLTDETSAVGPIMSLQDMWRKLPADEGQAEKARAACEAMRDFVLRVRSKVVPDVERISVDGIHQGSQTFVLWRNRQRAANRRTFDPDLLTVEPTDEEEAATEDPESAETPSIDEDLLVPADVNERKRYEEAFAKFCDVFPDAFFISERGRDYVKESSKQQGEKGRLLSAGFHSMMGYFRDDGPLYDLVLNDEQQRELDALWQELDFIASAPMRQYVGFLWFERTDSRYMRDPQFDFARAEDKNAQSADMIDKLAVVYLQKARDNGGKGVAIEAVEQYFRNINSQIRWVENARQAAEASHVHAAIDFAELAYRRPLSTSERDGVKAFYEALRNEEELNHEEAIQDTVVSILMSPHFSYRVDMAADNNVRRPLTDYELASRLSYFLWSSMPDAELLQAAEAGTLHQRDVLVAQTRRMLKDDRMRALAVEFGGNWLDIRRFEEHNSVDRERFPEFTDELRQAMFEEPIQFLVDLIRRDQSITNLLDGDYTFVNAVLAKHYGAENVTANEHEWARLDDATQHGRGGLLPMSVFLTKNAPGLRTSPVKRGYWVVRRLLGERIPPPPPNVPELPADESKLGELTLREALAKHREHKSCAGCHERIDSVGLVFEGFGPIGERRQTDLGGRPVDTAAILPGGHSAAGVDELRSYLVEYRQEEFVENLSRKLLSYALGRSLILSDELLIRDIQKQLQTHEYRLSSLIESIVTSPQFLNKRGKAFQHE</sequence>
<evidence type="ECO:0000256" key="1">
    <source>
        <dbReference type="SAM" id="MobiDB-lite"/>
    </source>
</evidence>
<evidence type="ECO:0000256" key="2">
    <source>
        <dbReference type="SAM" id="SignalP"/>
    </source>
</evidence>
<feature type="compositionally biased region" description="Acidic residues" evidence="1">
    <location>
        <begin position="373"/>
        <end position="394"/>
    </location>
</feature>
<dbReference type="InterPro" id="IPR011429">
    <property type="entry name" value="Cyt_c_Planctomycete-type"/>
</dbReference>
<evidence type="ECO:0000259" key="8">
    <source>
        <dbReference type="Pfam" id="PF07637"/>
    </source>
</evidence>
<protein>
    <recommendedName>
        <fullName evidence="11">Planctomycete cytochrome C</fullName>
    </recommendedName>
</protein>
<reference evidence="9 10" key="1">
    <citation type="journal article" date="2016" name="Front. Microbiol.">
        <title>Fuerstia marisgermanicae gen. nov., sp. nov., an Unusual Member of the Phylum Planctomycetes from the German Wadden Sea.</title>
        <authorList>
            <person name="Kohn T."/>
            <person name="Heuer A."/>
            <person name="Jogler M."/>
            <person name="Vollmers J."/>
            <person name="Boedeker C."/>
            <person name="Bunk B."/>
            <person name="Rast P."/>
            <person name="Borchert D."/>
            <person name="Glockner I."/>
            <person name="Freese H.M."/>
            <person name="Klenk H.P."/>
            <person name="Overmann J."/>
            <person name="Kaster A.K."/>
            <person name="Rohde M."/>
            <person name="Wiegand S."/>
            <person name="Jogler C."/>
        </authorList>
    </citation>
    <scope>NUCLEOTIDE SEQUENCE [LARGE SCALE GENOMIC DNA]</scope>
    <source>
        <strain evidence="9 10">NH11</strain>
    </source>
</reference>
<feature type="domain" description="DUF1588" evidence="5">
    <location>
        <begin position="800"/>
        <end position="899"/>
    </location>
</feature>
<dbReference type="InterPro" id="IPR013042">
    <property type="entry name" value="DUF1592"/>
</dbReference>
<evidence type="ECO:0000313" key="10">
    <source>
        <dbReference type="Proteomes" id="UP000187735"/>
    </source>
</evidence>
<feature type="domain" description="DUF1592" evidence="6">
    <location>
        <begin position="651"/>
        <end position="778"/>
    </location>
</feature>
<organism evidence="9 10">
    <name type="scientific">Fuerstiella marisgermanici</name>
    <dbReference type="NCBI Taxonomy" id="1891926"/>
    <lineage>
        <taxon>Bacteria</taxon>
        <taxon>Pseudomonadati</taxon>
        <taxon>Planctomycetota</taxon>
        <taxon>Planctomycetia</taxon>
        <taxon>Planctomycetales</taxon>
        <taxon>Planctomycetaceae</taxon>
        <taxon>Fuerstiella</taxon>
    </lineage>
</organism>
<accession>A0A1P8WEW9</accession>
<dbReference type="Proteomes" id="UP000187735">
    <property type="component" value="Chromosome"/>
</dbReference>
<evidence type="ECO:0008006" key="11">
    <source>
        <dbReference type="Google" id="ProtNLM"/>
    </source>
</evidence>
<dbReference type="OrthoDB" id="175242at2"/>
<gene>
    <name evidence="9" type="ORF">Fuma_02201</name>
</gene>
<feature type="domain" description="DUF1587" evidence="4">
    <location>
        <begin position="136"/>
        <end position="199"/>
    </location>
</feature>
<dbReference type="InterPro" id="IPR013043">
    <property type="entry name" value="DUF1595"/>
</dbReference>
<dbReference type="Pfam" id="PF07635">
    <property type="entry name" value="PSCyt1"/>
    <property type="match status" value="1"/>
</dbReference>
<evidence type="ECO:0000259" key="7">
    <source>
        <dbReference type="Pfam" id="PF07635"/>
    </source>
</evidence>
<dbReference type="RefSeq" id="WP_099091794.1">
    <property type="nucleotide sequence ID" value="NZ_CP017641.1"/>
</dbReference>
<dbReference type="PROSITE" id="PS51257">
    <property type="entry name" value="PROKAR_LIPOPROTEIN"/>
    <property type="match status" value="1"/>
</dbReference>
<feature type="domain" description="Cytochrome C Planctomycete-type" evidence="7">
    <location>
        <begin position="51"/>
        <end position="98"/>
    </location>
</feature>
<evidence type="ECO:0000259" key="5">
    <source>
        <dbReference type="Pfam" id="PF07627"/>
    </source>
</evidence>
<proteinExistence type="predicted"/>
<feature type="domain" description="DUF1585" evidence="3">
    <location>
        <begin position="914"/>
        <end position="987"/>
    </location>
</feature>
<dbReference type="Pfam" id="PF07627">
    <property type="entry name" value="PSCyt3"/>
    <property type="match status" value="1"/>
</dbReference>
<feature type="domain" description="DUF1595" evidence="8">
    <location>
        <begin position="585"/>
        <end position="639"/>
    </location>
</feature>
<dbReference type="InterPro" id="IPR011478">
    <property type="entry name" value="DUF1585"/>
</dbReference>
<feature type="chain" id="PRO_5012681739" description="Planctomycete cytochrome C" evidence="2">
    <location>
        <begin position="25"/>
        <end position="998"/>
    </location>
</feature>
<dbReference type="InterPro" id="IPR013039">
    <property type="entry name" value="DUF1588"/>
</dbReference>
<dbReference type="InterPro" id="IPR013036">
    <property type="entry name" value="DUF1587"/>
</dbReference>
<feature type="signal peptide" evidence="2">
    <location>
        <begin position="1"/>
        <end position="24"/>
    </location>
</feature>
<evidence type="ECO:0000259" key="3">
    <source>
        <dbReference type="Pfam" id="PF07624"/>
    </source>
</evidence>
<dbReference type="KEGG" id="fmr:Fuma_02201"/>
<dbReference type="STRING" id="1891926.Fuma_02201"/>
<dbReference type="Pfam" id="PF07631">
    <property type="entry name" value="PSD4"/>
    <property type="match status" value="1"/>
</dbReference>
<name>A0A1P8WEW9_9PLAN</name>
<feature type="region of interest" description="Disordered" evidence="1">
    <location>
        <begin position="367"/>
        <end position="394"/>
    </location>
</feature>
<keyword evidence="10" id="KW-1185">Reference proteome</keyword>
<evidence type="ECO:0000259" key="4">
    <source>
        <dbReference type="Pfam" id="PF07626"/>
    </source>
</evidence>
<dbReference type="Pfam" id="PF07624">
    <property type="entry name" value="PSD2"/>
    <property type="match status" value="1"/>
</dbReference>
<evidence type="ECO:0000259" key="6">
    <source>
        <dbReference type="Pfam" id="PF07631"/>
    </source>
</evidence>
<dbReference type="EMBL" id="CP017641">
    <property type="protein sequence ID" value="APZ92590.1"/>
    <property type="molecule type" value="Genomic_DNA"/>
</dbReference>